<dbReference type="RefSeq" id="WP_245829149.1">
    <property type="nucleotide sequence ID" value="NZ_FVZE01000003.1"/>
</dbReference>
<feature type="chain" id="PRO_5012097837" evidence="9">
    <location>
        <begin position="19"/>
        <end position="476"/>
    </location>
</feature>
<dbReference type="GO" id="GO:0004180">
    <property type="term" value="F:carboxypeptidase activity"/>
    <property type="evidence" value="ECO:0007669"/>
    <property type="project" value="UniProtKB-ARBA"/>
</dbReference>
<comment type="pathway">
    <text evidence="1 7">Cell wall biogenesis; peptidoglycan biosynthesis.</text>
</comment>
<dbReference type="InterPro" id="IPR052905">
    <property type="entry name" value="LD-transpeptidase_YkuD-like"/>
</dbReference>
<dbReference type="PROSITE" id="PS51257">
    <property type="entry name" value="PROKAR_LIPOPROTEIN"/>
    <property type="match status" value="1"/>
</dbReference>
<dbReference type="PANTHER" id="PTHR41533">
    <property type="entry name" value="L,D-TRANSPEPTIDASE HI_1667-RELATED"/>
    <property type="match status" value="1"/>
</dbReference>
<feature type="region of interest" description="Disordered" evidence="8">
    <location>
        <begin position="151"/>
        <end position="170"/>
    </location>
</feature>
<dbReference type="AlphaFoldDB" id="A0A1U6HZ26"/>
<dbReference type="PANTHER" id="PTHR41533:SF1">
    <property type="entry name" value="L,D-TRANSPEPTIDASE YCBB-RELATED"/>
    <property type="match status" value="1"/>
</dbReference>
<reference evidence="12" key="1">
    <citation type="submission" date="2017-02" db="EMBL/GenBank/DDBJ databases">
        <authorList>
            <person name="Varghese N."/>
            <person name="Submissions S."/>
        </authorList>
    </citation>
    <scope>NUCLEOTIDE SEQUENCE [LARGE SCALE GENOMIC DNA]</scope>
    <source>
        <strain evidence="12">SM117</strain>
    </source>
</reference>
<dbReference type="Pfam" id="PF03734">
    <property type="entry name" value="YkuD"/>
    <property type="match status" value="1"/>
</dbReference>
<evidence type="ECO:0000256" key="5">
    <source>
        <dbReference type="ARBA" id="ARBA00022984"/>
    </source>
</evidence>
<protein>
    <submittedName>
        <fullName evidence="11">Murein L,D-transpeptidase YcbB/YkuD</fullName>
    </submittedName>
</protein>
<dbReference type="EMBL" id="FVZE01000003">
    <property type="protein sequence ID" value="SLK01032.1"/>
    <property type="molecule type" value="Genomic_DNA"/>
</dbReference>
<dbReference type="GO" id="GO:0009252">
    <property type="term" value="P:peptidoglycan biosynthetic process"/>
    <property type="evidence" value="ECO:0007669"/>
    <property type="project" value="UniProtKB-UniPathway"/>
</dbReference>
<keyword evidence="3" id="KW-0808">Transferase</keyword>
<comment type="similarity">
    <text evidence="2">Belongs to the YkuD family.</text>
</comment>
<dbReference type="GO" id="GO:0016740">
    <property type="term" value="F:transferase activity"/>
    <property type="evidence" value="ECO:0007669"/>
    <property type="project" value="UniProtKB-KW"/>
</dbReference>
<dbReference type="Gene3D" id="1.10.101.10">
    <property type="entry name" value="PGBD-like superfamily/PGBD"/>
    <property type="match status" value="1"/>
</dbReference>
<evidence type="ECO:0000256" key="6">
    <source>
        <dbReference type="ARBA" id="ARBA00023316"/>
    </source>
</evidence>
<evidence type="ECO:0000256" key="1">
    <source>
        <dbReference type="ARBA" id="ARBA00004752"/>
    </source>
</evidence>
<evidence type="ECO:0000256" key="2">
    <source>
        <dbReference type="ARBA" id="ARBA00005992"/>
    </source>
</evidence>
<feature type="active site" description="Proton donor/acceptor" evidence="7">
    <location>
        <position position="363"/>
    </location>
</feature>
<dbReference type="InterPro" id="IPR045380">
    <property type="entry name" value="LD_TPept_scaffold_dom"/>
</dbReference>
<keyword evidence="4 7" id="KW-0133">Cell shape</keyword>
<name>A0A1U6HZ26_9SPHN</name>
<dbReference type="InterPro" id="IPR005490">
    <property type="entry name" value="LD_TPept_cat_dom"/>
</dbReference>
<evidence type="ECO:0000256" key="9">
    <source>
        <dbReference type="SAM" id="SignalP"/>
    </source>
</evidence>
<evidence type="ECO:0000256" key="7">
    <source>
        <dbReference type="PROSITE-ProRule" id="PRU01373"/>
    </source>
</evidence>
<evidence type="ECO:0000256" key="8">
    <source>
        <dbReference type="SAM" id="MobiDB-lite"/>
    </source>
</evidence>
<sequence>MRKSAIAASIMALAMALAGCGATSGDAGGQNAGSGQLSWSSSSERQLREALERRAVHGLDHVTFAADGASQAGEALTQEALRYARALALGATSPEELFEIYTIPRPRPDLLQGLTRALSDGHLDNWLEGLAPQSEAYRRLSKAYMELEAKKASPSPRIPLKDDPLEPGDSDPRIPAIARQLAASDYLDNPASAGNRYTPDMVRAVKRMQADYGIKPDGIIGKDALEILNLSDADRARALAVAMERLRWLERNPPATRIDVNTAAGRLTYWRDGKAVDTRKAVVGEPGEETPQLGSPIYRLVANPTWTVPRSIQEKEFADKGSNYLQTHNMAWQDGWIVQQSGPENSLGLVKFDMKNDHAIYLHDTPAKSLFQQVQRQRSHGCVRVQDALGFAELLARDEGVLDQWRKARAKGDEAFVSLPREIPVRLLYQTVLFDAKGDPVVRADPYGWDDRVAVALGFGSAKSHLLRNATGDIGP</sequence>
<dbReference type="InterPro" id="IPR002477">
    <property type="entry name" value="Peptidoglycan-bd-like"/>
</dbReference>
<dbReference type="Pfam" id="PF20142">
    <property type="entry name" value="Scaffold"/>
    <property type="match status" value="1"/>
</dbReference>
<gene>
    <name evidence="11" type="ORF">SAMN06295987_103387</name>
</gene>
<dbReference type="InterPro" id="IPR036366">
    <property type="entry name" value="PGBDSf"/>
</dbReference>
<dbReference type="STRING" id="428990.SAMN06295987_103387"/>
<evidence type="ECO:0000313" key="12">
    <source>
        <dbReference type="Proteomes" id="UP000190989"/>
    </source>
</evidence>
<dbReference type="CDD" id="cd16913">
    <property type="entry name" value="YkuD_like"/>
    <property type="match status" value="1"/>
</dbReference>
<feature type="domain" description="L,D-TPase catalytic" evidence="10">
    <location>
        <begin position="256"/>
        <end position="418"/>
    </location>
</feature>
<evidence type="ECO:0000256" key="4">
    <source>
        <dbReference type="ARBA" id="ARBA00022960"/>
    </source>
</evidence>
<dbReference type="Gene3D" id="2.40.440.10">
    <property type="entry name" value="L,D-transpeptidase catalytic domain-like"/>
    <property type="match status" value="1"/>
</dbReference>
<dbReference type="InterPro" id="IPR036365">
    <property type="entry name" value="PGBD-like_sf"/>
</dbReference>
<dbReference type="Pfam" id="PF01471">
    <property type="entry name" value="PG_binding_1"/>
    <property type="match status" value="1"/>
</dbReference>
<keyword evidence="5 7" id="KW-0573">Peptidoglycan synthesis</keyword>
<dbReference type="SUPFAM" id="SSF47090">
    <property type="entry name" value="PGBD-like"/>
    <property type="match status" value="1"/>
</dbReference>
<accession>A0A1U6HZ26</accession>
<evidence type="ECO:0000256" key="3">
    <source>
        <dbReference type="ARBA" id="ARBA00022679"/>
    </source>
</evidence>
<keyword evidence="9" id="KW-0732">Signal</keyword>
<dbReference type="UniPathway" id="UPA00219"/>
<dbReference type="GO" id="GO:0071555">
    <property type="term" value="P:cell wall organization"/>
    <property type="evidence" value="ECO:0007669"/>
    <property type="project" value="UniProtKB-UniRule"/>
</dbReference>
<proteinExistence type="inferred from homology"/>
<dbReference type="PROSITE" id="PS52029">
    <property type="entry name" value="LD_TPASE"/>
    <property type="match status" value="1"/>
</dbReference>
<dbReference type="Proteomes" id="UP000190989">
    <property type="component" value="Unassembled WGS sequence"/>
</dbReference>
<evidence type="ECO:0000313" key="11">
    <source>
        <dbReference type="EMBL" id="SLK01032.1"/>
    </source>
</evidence>
<dbReference type="GO" id="GO:0008360">
    <property type="term" value="P:regulation of cell shape"/>
    <property type="evidence" value="ECO:0007669"/>
    <property type="project" value="UniProtKB-UniRule"/>
</dbReference>
<feature type="active site" description="Nucleophile" evidence="7">
    <location>
        <position position="382"/>
    </location>
</feature>
<keyword evidence="12" id="KW-1185">Reference proteome</keyword>
<dbReference type="SUPFAM" id="SSF141523">
    <property type="entry name" value="L,D-transpeptidase catalytic domain-like"/>
    <property type="match status" value="1"/>
</dbReference>
<feature type="signal peptide" evidence="9">
    <location>
        <begin position="1"/>
        <end position="18"/>
    </location>
</feature>
<keyword evidence="6 7" id="KW-0961">Cell wall biogenesis/degradation</keyword>
<dbReference type="InterPro" id="IPR038063">
    <property type="entry name" value="Transpep_catalytic_dom"/>
</dbReference>
<organism evidence="11 12">
    <name type="scientific">Novosphingobium mathurense</name>
    <dbReference type="NCBI Taxonomy" id="428990"/>
    <lineage>
        <taxon>Bacteria</taxon>
        <taxon>Pseudomonadati</taxon>
        <taxon>Pseudomonadota</taxon>
        <taxon>Alphaproteobacteria</taxon>
        <taxon>Sphingomonadales</taxon>
        <taxon>Sphingomonadaceae</taxon>
        <taxon>Novosphingobium</taxon>
    </lineage>
</organism>
<evidence type="ECO:0000259" key="10">
    <source>
        <dbReference type="PROSITE" id="PS52029"/>
    </source>
</evidence>